<sequence length="431" mass="48289">MASVVGLILSSCYASHVRSNVVSDVLCSLCTSSSRSPNVASSVETLDEATETESVMSFRRERPRRRESLEQHGLNADELKKLVSGYIVEDMLPISTVDSESFRRIIEKIQTKHGVKLPQRKSFAAYLEREYDIMNANLKAALGDVDFVSTTADIWTVNNKRFLGVTVCWINSTLQRNKAALACKRIRGRHTYDVIRVEIEEIHSSYGLHGKVVATVTDNASNFAKAFRVCQPCNLESESENEEEGDDEEPTFTDVIEALSTASGDGQFSLPPHYRCASHTINLISTSDVDKHLNSCADTKAVYRSSIAKCSALWTKASRSTLASEQVEEVSCRKLMVPTSTRWNSLYEAISRIITILMNELNPLCVKLGIKCLNEREYLFCHDHYWECPCLPLEGTPTWIFGFHHLNFISHNTLPGLIIPVIAPSCYVFDD</sequence>
<dbReference type="SUPFAM" id="SSF53098">
    <property type="entry name" value="Ribonuclease H-like"/>
    <property type="match status" value="1"/>
</dbReference>
<name>A0A3N0YWJ2_ANAGA</name>
<proteinExistence type="predicted"/>
<feature type="region of interest" description="Disordered" evidence="1">
    <location>
        <begin position="33"/>
        <end position="71"/>
    </location>
</feature>
<dbReference type="EMBL" id="RJVU01019515">
    <property type="protein sequence ID" value="ROL50607.1"/>
    <property type="molecule type" value="Genomic_DNA"/>
</dbReference>
<accession>A0A3N0YWJ2</accession>
<evidence type="ECO:0000313" key="3">
    <source>
        <dbReference type="Proteomes" id="UP000281406"/>
    </source>
</evidence>
<dbReference type="PANTHER" id="PTHR47501:SF7">
    <property type="entry name" value="TRANSPOSASE"/>
    <property type="match status" value="1"/>
</dbReference>
<evidence type="ECO:0000313" key="2">
    <source>
        <dbReference type="EMBL" id="ROL50607.1"/>
    </source>
</evidence>
<feature type="compositionally biased region" description="Basic and acidic residues" evidence="1">
    <location>
        <begin position="58"/>
        <end position="71"/>
    </location>
</feature>
<dbReference type="InterPro" id="IPR012337">
    <property type="entry name" value="RNaseH-like_sf"/>
</dbReference>
<dbReference type="OrthoDB" id="8772022at2759"/>
<gene>
    <name evidence="2" type="ORF">DPX16_23877</name>
</gene>
<organism evidence="2 3">
    <name type="scientific">Anabarilius grahami</name>
    <name type="common">Kanglang fish</name>
    <name type="synonym">Barilius grahami</name>
    <dbReference type="NCBI Taxonomy" id="495550"/>
    <lineage>
        <taxon>Eukaryota</taxon>
        <taxon>Metazoa</taxon>
        <taxon>Chordata</taxon>
        <taxon>Craniata</taxon>
        <taxon>Vertebrata</taxon>
        <taxon>Euteleostomi</taxon>
        <taxon>Actinopterygii</taxon>
        <taxon>Neopterygii</taxon>
        <taxon>Teleostei</taxon>
        <taxon>Ostariophysi</taxon>
        <taxon>Cypriniformes</taxon>
        <taxon>Xenocyprididae</taxon>
        <taxon>Xenocypridinae</taxon>
        <taxon>Xenocypridinae incertae sedis</taxon>
        <taxon>Anabarilius</taxon>
    </lineage>
</organism>
<evidence type="ECO:0008006" key="4">
    <source>
        <dbReference type="Google" id="ProtNLM"/>
    </source>
</evidence>
<reference evidence="2 3" key="1">
    <citation type="submission" date="2018-10" db="EMBL/GenBank/DDBJ databases">
        <title>Genome assembly for a Yunnan-Guizhou Plateau 3E fish, Anabarilius grahami (Regan), and its evolutionary and genetic applications.</title>
        <authorList>
            <person name="Jiang W."/>
        </authorList>
    </citation>
    <scope>NUCLEOTIDE SEQUENCE [LARGE SCALE GENOMIC DNA]</scope>
    <source>
        <strain evidence="2">AG-KIZ</strain>
        <tissue evidence="2">Muscle</tissue>
    </source>
</reference>
<dbReference type="PANTHER" id="PTHR47501">
    <property type="entry name" value="TRANSPOSASE-RELATED"/>
    <property type="match status" value="1"/>
</dbReference>
<protein>
    <recommendedName>
        <fullName evidence="4">AC9 transposase</fullName>
    </recommendedName>
</protein>
<dbReference type="Proteomes" id="UP000281406">
    <property type="component" value="Unassembled WGS sequence"/>
</dbReference>
<keyword evidence="3" id="KW-1185">Reference proteome</keyword>
<feature type="compositionally biased region" description="Low complexity" evidence="1">
    <location>
        <begin position="33"/>
        <end position="42"/>
    </location>
</feature>
<evidence type="ECO:0000256" key="1">
    <source>
        <dbReference type="SAM" id="MobiDB-lite"/>
    </source>
</evidence>
<comment type="caution">
    <text evidence="2">The sequence shown here is derived from an EMBL/GenBank/DDBJ whole genome shotgun (WGS) entry which is preliminary data.</text>
</comment>
<dbReference type="AlphaFoldDB" id="A0A3N0YWJ2"/>